<keyword evidence="4" id="KW-0812">Transmembrane</keyword>
<keyword evidence="9" id="KW-0119">Carbohydrate metabolism</keyword>
<dbReference type="AlphaFoldDB" id="A0A8J5NDG0"/>
<evidence type="ECO:0000256" key="1">
    <source>
        <dbReference type="ARBA" id="ARBA00004323"/>
    </source>
</evidence>
<evidence type="ECO:0000313" key="10">
    <source>
        <dbReference type="EMBL" id="KAG7177747.1"/>
    </source>
</evidence>
<comment type="caution">
    <text evidence="10">The sequence shown here is derived from an EMBL/GenBank/DDBJ whole genome shotgun (WGS) entry which is preliminary data.</text>
</comment>
<evidence type="ECO:0000256" key="5">
    <source>
        <dbReference type="ARBA" id="ARBA00022989"/>
    </source>
</evidence>
<evidence type="ECO:0000256" key="7">
    <source>
        <dbReference type="ARBA" id="ARBA00023136"/>
    </source>
</evidence>
<keyword evidence="5" id="KW-1133">Transmembrane helix</keyword>
<dbReference type="GO" id="GO:0000139">
    <property type="term" value="C:Golgi membrane"/>
    <property type="evidence" value="ECO:0007669"/>
    <property type="project" value="UniProtKB-SubCell"/>
</dbReference>
<evidence type="ECO:0000256" key="6">
    <source>
        <dbReference type="ARBA" id="ARBA00023034"/>
    </source>
</evidence>
<dbReference type="Pfam" id="PF03567">
    <property type="entry name" value="Sulfotransfer_2"/>
    <property type="match status" value="1"/>
</dbReference>
<comment type="subcellular location">
    <subcellularLocation>
        <location evidence="1 9">Golgi apparatus membrane</location>
        <topology evidence="1 9">Single-pass type II membrane protein</topology>
    </subcellularLocation>
</comment>
<organism evidence="10 11">
    <name type="scientific">Homarus americanus</name>
    <name type="common">American lobster</name>
    <dbReference type="NCBI Taxonomy" id="6706"/>
    <lineage>
        <taxon>Eukaryota</taxon>
        <taxon>Metazoa</taxon>
        <taxon>Ecdysozoa</taxon>
        <taxon>Arthropoda</taxon>
        <taxon>Crustacea</taxon>
        <taxon>Multicrustacea</taxon>
        <taxon>Malacostraca</taxon>
        <taxon>Eumalacostraca</taxon>
        <taxon>Eucarida</taxon>
        <taxon>Decapoda</taxon>
        <taxon>Pleocyemata</taxon>
        <taxon>Astacidea</taxon>
        <taxon>Nephropoidea</taxon>
        <taxon>Nephropidae</taxon>
        <taxon>Homarus</taxon>
    </lineage>
</organism>
<keyword evidence="8 9" id="KW-0325">Glycoprotein</keyword>
<keyword evidence="9" id="KW-0735">Signal-anchor</keyword>
<protein>
    <recommendedName>
        <fullName evidence="9">Carbohydrate sulfotransferase</fullName>
        <ecNumber evidence="9">2.8.2.-</ecNumber>
    </recommendedName>
</protein>
<keyword evidence="3 9" id="KW-0808">Transferase</keyword>
<proteinExistence type="inferred from homology"/>
<sequence>MHGRADIKSRNTQPAVHLRLLHPHYALAPEDIPIPVSCTAECIVVSNGGVRIPSFIATKDSVWYPGRDIPPPTLSEGGDGGVGWEARQKDGGLVSKEGVILWEKQQERRQKALMEGCRGTNPISELRRVLISQPRLQRLLTDDRHRTMYCFIPKVACTNWKLLWARLTGRYNTLTQEEKTSGDIHVILDKDIQQENRKLSVLRGKLAVYTKFLIVRHPYERLLSAYKDKVAGISETNFQRKVLNHVQTIRPNATQTDIKWTEFISYIIDGGYKEDEHWSTYKKLCHVCTVHYNYIAKYETLTEDSEEILRRIGAPDDLHFPVFEPSNTATVLQTYMRNLTKEQVVGLYRVYKDDFDLFQYSPDLY</sequence>
<dbReference type="GO" id="GO:0008146">
    <property type="term" value="F:sulfotransferase activity"/>
    <property type="evidence" value="ECO:0007669"/>
    <property type="project" value="InterPro"/>
</dbReference>
<keyword evidence="7" id="KW-0472">Membrane</keyword>
<evidence type="ECO:0000256" key="9">
    <source>
        <dbReference type="RuleBase" id="RU364020"/>
    </source>
</evidence>
<dbReference type="EC" id="2.8.2.-" evidence="9"/>
<dbReference type="PANTHER" id="PTHR12137">
    <property type="entry name" value="CARBOHYDRATE SULFOTRANSFERASE"/>
    <property type="match status" value="1"/>
</dbReference>
<keyword evidence="11" id="KW-1185">Reference proteome</keyword>
<dbReference type="PANTHER" id="PTHR12137:SF54">
    <property type="entry name" value="CARBOHYDRATE SULFOTRANSFERASE"/>
    <property type="match status" value="1"/>
</dbReference>
<evidence type="ECO:0000256" key="2">
    <source>
        <dbReference type="ARBA" id="ARBA00006339"/>
    </source>
</evidence>
<dbReference type="Gene3D" id="3.40.50.300">
    <property type="entry name" value="P-loop containing nucleotide triphosphate hydrolases"/>
    <property type="match status" value="1"/>
</dbReference>
<evidence type="ECO:0000313" key="11">
    <source>
        <dbReference type="Proteomes" id="UP000747542"/>
    </source>
</evidence>
<dbReference type="Proteomes" id="UP000747542">
    <property type="component" value="Unassembled WGS sequence"/>
</dbReference>
<name>A0A8J5NDG0_HOMAM</name>
<dbReference type="InterPro" id="IPR018011">
    <property type="entry name" value="Carb_sulfotrans_8-10"/>
</dbReference>
<gene>
    <name evidence="10" type="primary">Chst11-L5</name>
    <name evidence="10" type="ORF">Hamer_G008418</name>
</gene>
<comment type="similarity">
    <text evidence="2 9">Belongs to the sulfotransferase 2 family.</text>
</comment>
<keyword evidence="6 9" id="KW-0333">Golgi apparatus</keyword>
<evidence type="ECO:0000256" key="8">
    <source>
        <dbReference type="ARBA" id="ARBA00023180"/>
    </source>
</evidence>
<dbReference type="InterPro" id="IPR005331">
    <property type="entry name" value="Sulfotransferase"/>
</dbReference>
<dbReference type="GO" id="GO:0016051">
    <property type="term" value="P:carbohydrate biosynthetic process"/>
    <property type="evidence" value="ECO:0007669"/>
    <property type="project" value="InterPro"/>
</dbReference>
<evidence type="ECO:0000256" key="4">
    <source>
        <dbReference type="ARBA" id="ARBA00022692"/>
    </source>
</evidence>
<accession>A0A8J5NDG0</accession>
<dbReference type="InterPro" id="IPR027417">
    <property type="entry name" value="P-loop_NTPase"/>
</dbReference>
<evidence type="ECO:0000256" key="3">
    <source>
        <dbReference type="ARBA" id="ARBA00022679"/>
    </source>
</evidence>
<dbReference type="EMBL" id="JAHLQT010001931">
    <property type="protein sequence ID" value="KAG7177747.1"/>
    <property type="molecule type" value="Genomic_DNA"/>
</dbReference>
<reference evidence="10" key="1">
    <citation type="journal article" date="2021" name="Sci. Adv.">
        <title>The American lobster genome reveals insights on longevity, neural, and immune adaptations.</title>
        <authorList>
            <person name="Polinski J.M."/>
            <person name="Zimin A.V."/>
            <person name="Clark K.F."/>
            <person name="Kohn A.B."/>
            <person name="Sadowski N."/>
            <person name="Timp W."/>
            <person name="Ptitsyn A."/>
            <person name="Khanna P."/>
            <person name="Romanova D.Y."/>
            <person name="Williams P."/>
            <person name="Greenwood S.J."/>
            <person name="Moroz L.L."/>
            <person name="Walt D.R."/>
            <person name="Bodnar A.G."/>
        </authorList>
    </citation>
    <scope>NUCLEOTIDE SEQUENCE</scope>
    <source>
        <strain evidence="10">GMGI-L3</strain>
    </source>
</reference>